<keyword evidence="1" id="KW-0812">Transmembrane</keyword>
<keyword evidence="1" id="KW-1133">Transmembrane helix</keyword>
<evidence type="ECO:0000313" key="2">
    <source>
        <dbReference type="EMBL" id="KAK7251978.1"/>
    </source>
</evidence>
<dbReference type="EMBL" id="JAYWIO010000007">
    <property type="protein sequence ID" value="KAK7251978.1"/>
    <property type="molecule type" value="Genomic_DNA"/>
</dbReference>
<evidence type="ECO:0000256" key="1">
    <source>
        <dbReference type="SAM" id="Phobius"/>
    </source>
</evidence>
<reference evidence="2 3" key="1">
    <citation type="submission" date="2024-01" db="EMBL/GenBank/DDBJ databases">
        <title>The genomes of 5 underutilized Papilionoideae crops provide insights into root nodulation and disease resistanc.</title>
        <authorList>
            <person name="Yuan L."/>
        </authorList>
    </citation>
    <scope>NUCLEOTIDE SEQUENCE [LARGE SCALE GENOMIC DNA]</scope>
    <source>
        <strain evidence="2">ZHUSHIDOU_FW_LH</strain>
        <tissue evidence="2">Leaf</tissue>
    </source>
</reference>
<name>A0AAN9HV95_CROPI</name>
<protein>
    <submittedName>
        <fullName evidence="2">Uncharacterized protein</fullName>
    </submittedName>
</protein>
<keyword evidence="3" id="KW-1185">Reference proteome</keyword>
<proteinExistence type="predicted"/>
<keyword evidence="1" id="KW-0472">Membrane</keyword>
<gene>
    <name evidence="2" type="ORF">RIF29_35623</name>
</gene>
<accession>A0AAN9HV95</accession>
<dbReference type="AlphaFoldDB" id="A0AAN9HV95"/>
<evidence type="ECO:0000313" key="3">
    <source>
        <dbReference type="Proteomes" id="UP001372338"/>
    </source>
</evidence>
<dbReference type="Proteomes" id="UP001372338">
    <property type="component" value="Unassembled WGS sequence"/>
</dbReference>
<sequence length="69" mass="7813">MSNKIQVFNVYPFLSIFNVYPFISCHGLFLLHPLPLKIETTDPTSASARHATPFSIPSFLQTIRSSNRC</sequence>
<organism evidence="2 3">
    <name type="scientific">Crotalaria pallida</name>
    <name type="common">Smooth rattlebox</name>
    <name type="synonym">Crotalaria striata</name>
    <dbReference type="NCBI Taxonomy" id="3830"/>
    <lineage>
        <taxon>Eukaryota</taxon>
        <taxon>Viridiplantae</taxon>
        <taxon>Streptophyta</taxon>
        <taxon>Embryophyta</taxon>
        <taxon>Tracheophyta</taxon>
        <taxon>Spermatophyta</taxon>
        <taxon>Magnoliopsida</taxon>
        <taxon>eudicotyledons</taxon>
        <taxon>Gunneridae</taxon>
        <taxon>Pentapetalae</taxon>
        <taxon>rosids</taxon>
        <taxon>fabids</taxon>
        <taxon>Fabales</taxon>
        <taxon>Fabaceae</taxon>
        <taxon>Papilionoideae</taxon>
        <taxon>50 kb inversion clade</taxon>
        <taxon>genistoids sensu lato</taxon>
        <taxon>core genistoids</taxon>
        <taxon>Crotalarieae</taxon>
        <taxon>Crotalaria</taxon>
    </lineage>
</organism>
<feature type="transmembrane region" description="Helical" evidence="1">
    <location>
        <begin position="12"/>
        <end position="31"/>
    </location>
</feature>
<comment type="caution">
    <text evidence="2">The sequence shown here is derived from an EMBL/GenBank/DDBJ whole genome shotgun (WGS) entry which is preliminary data.</text>
</comment>